<dbReference type="InterPro" id="IPR036388">
    <property type="entry name" value="WH-like_DNA-bd_sf"/>
</dbReference>
<evidence type="ECO:0000256" key="5">
    <source>
        <dbReference type="ARBA" id="ARBA00023163"/>
    </source>
</evidence>
<dbReference type="InterPro" id="IPR011006">
    <property type="entry name" value="CheY-like_superfamily"/>
</dbReference>
<dbReference type="GO" id="GO:0003677">
    <property type="term" value="F:DNA binding"/>
    <property type="evidence" value="ECO:0007669"/>
    <property type="project" value="UniProtKB-KW"/>
</dbReference>
<keyword evidence="1 6" id="KW-0597">Phosphoprotein</keyword>
<dbReference type="SMART" id="SM00448">
    <property type="entry name" value="REC"/>
    <property type="match status" value="1"/>
</dbReference>
<dbReference type="SUPFAM" id="SSF52172">
    <property type="entry name" value="CheY-like"/>
    <property type="match status" value="1"/>
</dbReference>
<accession>A0A2W0CII9</accession>
<keyword evidence="4" id="KW-0238">DNA-binding</keyword>
<dbReference type="GO" id="GO:0000160">
    <property type="term" value="P:phosphorelay signal transduction system"/>
    <property type="evidence" value="ECO:0007669"/>
    <property type="project" value="UniProtKB-KW"/>
</dbReference>
<gene>
    <name evidence="9" type="ORF">PIL02S_01790</name>
</gene>
<reference evidence="9 10" key="1">
    <citation type="submission" date="2018-01" db="EMBL/GenBank/DDBJ databases">
        <title>Genome sequence of the PGP bacterium Paenibacillus illinoisensis E3.</title>
        <authorList>
            <person name="Rolli E."/>
            <person name="Marasco R."/>
            <person name="Bessem C."/>
            <person name="Michoud G."/>
            <person name="Gaiarsa S."/>
            <person name="Borin S."/>
            <person name="Daffonchio D."/>
        </authorList>
    </citation>
    <scope>NUCLEOTIDE SEQUENCE [LARGE SCALE GENOMIC DNA]</scope>
    <source>
        <strain evidence="9 10">E3</strain>
    </source>
</reference>
<dbReference type="PANTHER" id="PTHR43214:SF37">
    <property type="entry name" value="TRANSCRIPTIONAL REGULATORY PROTEIN YDFI"/>
    <property type="match status" value="1"/>
</dbReference>
<evidence type="ECO:0000313" key="10">
    <source>
        <dbReference type="Proteomes" id="UP000247459"/>
    </source>
</evidence>
<name>A0A2W0CII9_9BACL</name>
<dbReference type="PRINTS" id="PR00038">
    <property type="entry name" value="HTHLUXR"/>
</dbReference>
<evidence type="ECO:0000259" key="8">
    <source>
        <dbReference type="PROSITE" id="PS50110"/>
    </source>
</evidence>
<dbReference type="InterPro" id="IPR000792">
    <property type="entry name" value="Tscrpt_reg_LuxR_C"/>
</dbReference>
<evidence type="ECO:0000256" key="1">
    <source>
        <dbReference type="ARBA" id="ARBA00022553"/>
    </source>
</evidence>
<dbReference type="Gene3D" id="3.40.50.2300">
    <property type="match status" value="1"/>
</dbReference>
<comment type="caution">
    <text evidence="9">The sequence shown here is derived from an EMBL/GenBank/DDBJ whole genome shotgun (WGS) entry which is preliminary data.</text>
</comment>
<evidence type="ECO:0000256" key="6">
    <source>
        <dbReference type="PROSITE-ProRule" id="PRU00169"/>
    </source>
</evidence>
<dbReference type="PROSITE" id="PS50110">
    <property type="entry name" value="RESPONSE_REGULATORY"/>
    <property type="match status" value="1"/>
</dbReference>
<sequence>MKYNILIVDDHWVVREGLKLILETSDNYLIVGEAEEGEEAIRIMLDKQPDVILLDLNMPGGLSGLDTLKRMNEQHIRIPVIILTTYNEDDLMIEGLSLGAKGYLLKDTSREQLFRTLDSAIRGETLLQPEITSRVFAFHTKSAQEPKTQPQLLIDKESTLISERELLVLQAVARGLRSRDIAFDMGIAERTVKAYLTNIYNKLGVNSRSEAVAVAVEKGILHL</sequence>
<keyword evidence="5" id="KW-0804">Transcription</keyword>
<protein>
    <submittedName>
        <fullName evidence="9">Response regulator</fullName>
    </submittedName>
</protein>
<evidence type="ECO:0000259" key="7">
    <source>
        <dbReference type="PROSITE" id="PS50043"/>
    </source>
</evidence>
<dbReference type="RefSeq" id="WP_095357849.1">
    <property type="nucleotide sequence ID" value="NZ_JAXBDC010000001.1"/>
</dbReference>
<dbReference type="CDD" id="cd06170">
    <property type="entry name" value="LuxR_C_like"/>
    <property type="match status" value="1"/>
</dbReference>
<feature type="domain" description="HTH luxR-type" evidence="7">
    <location>
        <begin position="154"/>
        <end position="219"/>
    </location>
</feature>
<proteinExistence type="predicted"/>
<evidence type="ECO:0000256" key="3">
    <source>
        <dbReference type="ARBA" id="ARBA00023015"/>
    </source>
</evidence>
<dbReference type="PANTHER" id="PTHR43214">
    <property type="entry name" value="TWO-COMPONENT RESPONSE REGULATOR"/>
    <property type="match status" value="1"/>
</dbReference>
<evidence type="ECO:0000256" key="2">
    <source>
        <dbReference type="ARBA" id="ARBA00023012"/>
    </source>
</evidence>
<dbReference type="SMART" id="SM00421">
    <property type="entry name" value="HTH_LUXR"/>
    <property type="match status" value="1"/>
</dbReference>
<feature type="domain" description="Response regulatory" evidence="8">
    <location>
        <begin position="4"/>
        <end position="121"/>
    </location>
</feature>
<dbReference type="Pfam" id="PF00196">
    <property type="entry name" value="GerE"/>
    <property type="match status" value="1"/>
</dbReference>
<dbReference type="Proteomes" id="UP000247459">
    <property type="component" value="Unassembled WGS sequence"/>
</dbReference>
<dbReference type="InterPro" id="IPR016032">
    <property type="entry name" value="Sig_transdc_resp-reg_C-effctor"/>
</dbReference>
<dbReference type="Pfam" id="PF00072">
    <property type="entry name" value="Response_reg"/>
    <property type="match status" value="1"/>
</dbReference>
<keyword evidence="3" id="KW-0805">Transcription regulation</keyword>
<dbReference type="InterPro" id="IPR058245">
    <property type="entry name" value="NreC/VraR/RcsB-like_REC"/>
</dbReference>
<dbReference type="OrthoDB" id="9780153at2"/>
<dbReference type="EMBL" id="PRLG01000014">
    <property type="protein sequence ID" value="PYY29872.1"/>
    <property type="molecule type" value="Genomic_DNA"/>
</dbReference>
<feature type="modified residue" description="4-aspartylphosphate" evidence="6">
    <location>
        <position position="55"/>
    </location>
</feature>
<dbReference type="SUPFAM" id="SSF46894">
    <property type="entry name" value="C-terminal effector domain of the bipartite response regulators"/>
    <property type="match status" value="1"/>
</dbReference>
<dbReference type="PROSITE" id="PS00622">
    <property type="entry name" value="HTH_LUXR_1"/>
    <property type="match status" value="1"/>
</dbReference>
<keyword evidence="2" id="KW-0902">Two-component regulatory system</keyword>
<dbReference type="AlphaFoldDB" id="A0A2W0CII9"/>
<dbReference type="PROSITE" id="PS50043">
    <property type="entry name" value="HTH_LUXR_2"/>
    <property type="match status" value="1"/>
</dbReference>
<evidence type="ECO:0000256" key="4">
    <source>
        <dbReference type="ARBA" id="ARBA00023125"/>
    </source>
</evidence>
<dbReference type="CDD" id="cd17535">
    <property type="entry name" value="REC_NarL-like"/>
    <property type="match status" value="1"/>
</dbReference>
<organism evidence="9 10">
    <name type="scientific">Paenibacillus illinoisensis</name>
    <dbReference type="NCBI Taxonomy" id="59845"/>
    <lineage>
        <taxon>Bacteria</taxon>
        <taxon>Bacillati</taxon>
        <taxon>Bacillota</taxon>
        <taxon>Bacilli</taxon>
        <taxon>Bacillales</taxon>
        <taxon>Paenibacillaceae</taxon>
        <taxon>Paenibacillus</taxon>
    </lineage>
</organism>
<dbReference type="InterPro" id="IPR039420">
    <property type="entry name" value="WalR-like"/>
</dbReference>
<dbReference type="GO" id="GO:0006355">
    <property type="term" value="P:regulation of DNA-templated transcription"/>
    <property type="evidence" value="ECO:0007669"/>
    <property type="project" value="InterPro"/>
</dbReference>
<dbReference type="Gene3D" id="1.10.10.10">
    <property type="entry name" value="Winged helix-like DNA-binding domain superfamily/Winged helix DNA-binding domain"/>
    <property type="match status" value="1"/>
</dbReference>
<evidence type="ECO:0000313" key="9">
    <source>
        <dbReference type="EMBL" id="PYY29872.1"/>
    </source>
</evidence>
<dbReference type="InterPro" id="IPR001789">
    <property type="entry name" value="Sig_transdc_resp-reg_receiver"/>
</dbReference>